<dbReference type="EMBL" id="DF238156">
    <property type="protein sequence ID" value="GAQ92929.1"/>
    <property type="molecule type" value="Genomic_DNA"/>
</dbReference>
<evidence type="ECO:0000256" key="1">
    <source>
        <dbReference type="SAM" id="MobiDB-lite"/>
    </source>
</evidence>
<organism evidence="2 3">
    <name type="scientific">Klebsormidium nitens</name>
    <name type="common">Green alga</name>
    <name type="synonym">Ulothrix nitens</name>
    <dbReference type="NCBI Taxonomy" id="105231"/>
    <lineage>
        <taxon>Eukaryota</taxon>
        <taxon>Viridiplantae</taxon>
        <taxon>Streptophyta</taxon>
        <taxon>Klebsormidiophyceae</taxon>
        <taxon>Klebsormidiales</taxon>
        <taxon>Klebsormidiaceae</taxon>
        <taxon>Klebsormidium</taxon>
    </lineage>
</organism>
<dbReference type="OrthoDB" id="7474005at2759"/>
<name>A0A1Y1ITM8_KLENI</name>
<feature type="region of interest" description="Disordered" evidence="1">
    <location>
        <begin position="111"/>
        <end position="141"/>
    </location>
</feature>
<dbReference type="AlphaFoldDB" id="A0A1Y1ITM8"/>
<sequence length="814" mass="89347">VVAVEIERKTSAALVLDVEKSDASDPRLIPRHLTPLPSACSAARILTPQHQSWILRACLGLPPPGTNSWSFFPLGQFPGREILAGGNERLPMEDPRNGVASPPKMIPTLSGLHIDPPNPVNAPNPGDGDKGHPSSRGSRDVWFTGTLGPGVTFPPTMFGAGPSSDSVQTLSPLRRSPLLNEHRAYSHPEDTMVSSRQEARAEQMYRDMAPLRFENNLPRSDANIPQEPQVTRAGLAACSFSSGFSGGSRASAKESGPESVMDVFRRSEGLSFMGMYGGFRDDCAVREALSAPREGVHVPREIVNVPRDGMNGPRNGVNMPRDVVNVSRDGVKVSRDGVNVPRAVELSNGDHGMTAFPRAPDGWLPKQEEGSRLSMAFEQERRTQMDGDSALHLEFYQSQQLSLTAKPPGRAAAYHPWASNPGFYPEALDHRSDRGDSIFVEFSPQDDLCPKVNINQLPAKFVATFLLGDANRPRFEYNAAQYAERLFSCYGAVSKTLVRENKNHPGKWFAIVEFSYWTNKEVRQRLVAGEQIRLTDFFDGEGVYVRRHKDKQSYMSRNGSEPSNGLPCRPDWKYTGTDMRLGKPLYRGPCSICGRESTVPFKPIVNGQPPRCRTCLRQDGNFAAPGGYAPQAMPHPRHEDARVGGLMSMRKETLRTLNVDRGGSGVVLFRGREADRSGHPHYVMNHQGFGDIARARSFAGGEVSRAFAEATRGHGGFSRFAGEYGSSVTGIDASPQQGEYRRMSSLSSADLSFSHPVERDDFVSGGSSGGFSGEGASEAMTKRFEVGWGVEERREGLPEPLVEWRGLWGWNDVC</sequence>
<accession>A0A1Y1ITM8</accession>
<keyword evidence="3" id="KW-1185">Reference proteome</keyword>
<reference evidence="2 3" key="1">
    <citation type="journal article" date="2014" name="Nat. Commun.">
        <title>Klebsormidium flaccidum genome reveals primary factors for plant terrestrial adaptation.</title>
        <authorList>
            <person name="Hori K."/>
            <person name="Maruyama F."/>
            <person name="Fujisawa T."/>
            <person name="Togashi T."/>
            <person name="Yamamoto N."/>
            <person name="Seo M."/>
            <person name="Sato S."/>
            <person name="Yamada T."/>
            <person name="Mori H."/>
            <person name="Tajima N."/>
            <person name="Moriyama T."/>
            <person name="Ikeuchi M."/>
            <person name="Watanabe M."/>
            <person name="Wada H."/>
            <person name="Kobayashi K."/>
            <person name="Saito M."/>
            <person name="Masuda T."/>
            <person name="Sasaki-Sekimoto Y."/>
            <person name="Mashiguchi K."/>
            <person name="Awai K."/>
            <person name="Shimojima M."/>
            <person name="Masuda S."/>
            <person name="Iwai M."/>
            <person name="Nobusawa T."/>
            <person name="Narise T."/>
            <person name="Kondo S."/>
            <person name="Saito H."/>
            <person name="Sato R."/>
            <person name="Murakawa M."/>
            <person name="Ihara Y."/>
            <person name="Oshima-Yamada Y."/>
            <person name="Ohtaka K."/>
            <person name="Satoh M."/>
            <person name="Sonobe K."/>
            <person name="Ishii M."/>
            <person name="Ohtani R."/>
            <person name="Kanamori-Sato M."/>
            <person name="Honoki R."/>
            <person name="Miyazaki D."/>
            <person name="Mochizuki H."/>
            <person name="Umetsu J."/>
            <person name="Higashi K."/>
            <person name="Shibata D."/>
            <person name="Kamiya Y."/>
            <person name="Sato N."/>
            <person name="Nakamura Y."/>
            <person name="Tabata S."/>
            <person name="Ida S."/>
            <person name="Kurokawa K."/>
            <person name="Ohta H."/>
        </authorList>
    </citation>
    <scope>NUCLEOTIDE SEQUENCE [LARGE SCALE GENOMIC DNA]</scope>
    <source>
        <strain evidence="2 3">NIES-2285</strain>
    </source>
</reference>
<proteinExistence type="predicted"/>
<dbReference type="Proteomes" id="UP000054558">
    <property type="component" value="Unassembled WGS sequence"/>
</dbReference>
<evidence type="ECO:0000313" key="2">
    <source>
        <dbReference type="EMBL" id="GAQ92929.1"/>
    </source>
</evidence>
<protein>
    <submittedName>
        <fullName evidence="2">Uncharacterized protein</fullName>
    </submittedName>
</protein>
<evidence type="ECO:0000313" key="3">
    <source>
        <dbReference type="Proteomes" id="UP000054558"/>
    </source>
</evidence>
<dbReference type="OMA" id="YSHPEDT"/>
<feature type="non-terminal residue" evidence="2">
    <location>
        <position position="1"/>
    </location>
</feature>
<gene>
    <name evidence="2" type="ORF">KFL_012070010</name>
</gene>